<keyword evidence="4" id="KW-0862">Zinc</keyword>
<dbReference type="STRING" id="947166.A0A1D1V7D5"/>
<reference evidence="6 7" key="1">
    <citation type="journal article" date="2016" name="Nat. Commun.">
        <title>Extremotolerant tardigrade genome and improved radiotolerance of human cultured cells by tardigrade-unique protein.</title>
        <authorList>
            <person name="Hashimoto T."/>
            <person name="Horikawa D.D."/>
            <person name="Saito Y."/>
            <person name="Kuwahara H."/>
            <person name="Kozuka-Hata H."/>
            <person name="Shin-I T."/>
            <person name="Minakuchi Y."/>
            <person name="Ohishi K."/>
            <person name="Motoyama A."/>
            <person name="Aizu T."/>
            <person name="Enomoto A."/>
            <person name="Kondo K."/>
            <person name="Tanaka S."/>
            <person name="Hara Y."/>
            <person name="Koshikawa S."/>
            <person name="Sagara H."/>
            <person name="Miura T."/>
            <person name="Yokobori S."/>
            <person name="Miyagawa K."/>
            <person name="Suzuki Y."/>
            <person name="Kubo T."/>
            <person name="Oyama M."/>
            <person name="Kohara Y."/>
            <person name="Fujiyama A."/>
            <person name="Arakawa K."/>
            <person name="Katayama T."/>
            <person name="Toyoda A."/>
            <person name="Kunieda T."/>
        </authorList>
    </citation>
    <scope>NUCLEOTIDE SEQUENCE [LARGE SCALE GENOMIC DNA]</scope>
    <source>
        <strain evidence="6 7">YOKOZUNA-1</strain>
    </source>
</reference>
<dbReference type="Gene3D" id="2.60.120.1040">
    <property type="entry name" value="ZPR1, A/B domain"/>
    <property type="match status" value="2"/>
</dbReference>
<organism evidence="6 7">
    <name type="scientific">Ramazzottius varieornatus</name>
    <name type="common">Water bear</name>
    <name type="synonym">Tardigrade</name>
    <dbReference type="NCBI Taxonomy" id="947166"/>
    <lineage>
        <taxon>Eukaryota</taxon>
        <taxon>Metazoa</taxon>
        <taxon>Ecdysozoa</taxon>
        <taxon>Tardigrada</taxon>
        <taxon>Eutardigrada</taxon>
        <taxon>Parachela</taxon>
        <taxon>Hypsibioidea</taxon>
        <taxon>Ramazzottiidae</taxon>
        <taxon>Ramazzottius</taxon>
    </lineage>
</organism>
<dbReference type="GO" id="GO:0005634">
    <property type="term" value="C:nucleus"/>
    <property type="evidence" value="ECO:0007669"/>
    <property type="project" value="TreeGrafter"/>
</dbReference>
<evidence type="ECO:0000256" key="1">
    <source>
        <dbReference type="ARBA" id="ARBA00008354"/>
    </source>
</evidence>
<keyword evidence="2" id="KW-0479">Metal-binding</keyword>
<dbReference type="SMART" id="SM00709">
    <property type="entry name" value="Zpr1"/>
    <property type="match status" value="2"/>
</dbReference>
<comment type="similarity">
    <text evidence="1">Belongs to the ZPR1 family.</text>
</comment>
<dbReference type="InterPro" id="IPR042451">
    <property type="entry name" value="ZPR1_A/B_dom"/>
</dbReference>
<dbReference type="Gene3D" id="2.20.25.420">
    <property type="entry name" value="ZPR1, zinc finger domain"/>
    <property type="match status" value="2"/>
</dbReference>
<evidence type="ECO:0000259" key="5">
    <source>
        <dbReference type="SMART" id="SM00709"/>
    </source>
</evidence>
<proteinExistence type="inferred from homology"/>
<comment type="caution">
    <text evidence="6">The sequence shown here is derived from an EMBL/GenBank/DDBJ whole genome shotgun (WGS) entry which is preliminary data.</text>
</comment>
<protein>
    <recommendedName>
        <fullName evidence="5">Zinc finger ZPR1-type domain-containing protein</fullName>
    </recommendedName>
</protein>
<dbReference type="Proteomes" id="UP000186922">
    <property type="component" value="Unassembled WGS sequence"/>
</dbReference>
<evidence type="ECO:0000256" key="2">
    <source>
        <dbReference type="ARBA" id="ARBA00022723"/>
    </source>
</evidence>
<dbReference type="InterPro" id="IPR042452">
    <property type="entry name" value="ZPR1_Znf1/2"/>
</dbReference>
<dbReference type="EMBL" id="BDGG01000004">
    <property type="protein sequence ID" value="GAU97609.1"/>
    <property type="molecule type" value="Genomic_DNA"/>
</dbReference>
<dbReference type="FunFam" id="2.20.25.420:FF:000002">
    <property type="entry name" value="Zinc finger protein ZPR1"/>
    <property type="match status" value="1"/>
</dbReference>
<name>A0A1D1V7D5_RAMVA</name>
<dbReference type="OrthoDB" id="308464at2759"/>
<keyword evidence="3" id="KW-0863">Zinc-finger</keyword>
<dbReference type="PANTHER" id="PTHR10876">
    <property type="entry name" value="ZINC FINGER PROTEIN ZPR1"/>
    <property type="match status" value="1"/>
</dbReference>
<evidence type="ECO:0000256" key="4">
    <source>
        <dbReference type="ARBA" id="ARBA00022833"/>
    </source>
</evidence>
<dbReference type="AlphaFoldDB" id="A0A1D1V7D5"/>
<dbReference type="Pfam" id="PF22794">
    <property type="entry name" value="jr-ZPR1"/>
    <property type="match status" value="2"/>
</dbReference>
<dbReference type="InterPro" id="IPR040141">
    <property type="entry name" value="ZPR1"/>
</dbReference>
<dbReference type="PANTHER" id="PTHR10876:SF0">
    <property type="entry name" value="ZINC FINGER PROTEIN ZPR1"/>
    <property type="match status" value="1"/>
</dbReference>
<keyword evidence="7" id="KW-1185">Reference proteome</keyword>
<dbReference type="FunFam" id="2.20.25.420:FF:000001">
    <property type="entry name" value="Zinc finger protein ZPR1"/>
    <property type="match status" value="1"/>
</dbReference>
<sequence>MATSVHGFQDISAENSEVTEVESLCLACERNGTTRLLMVKIPFYKEIFVSSFSCPHCGYNNCSSMAGQEIQEEASEITLLVKTPRDMNRTVVMSDYAALKIPELDFEAPYRRQSFGVTTVEGVITKVKEMIEKFMEARGSTEEGIRELGQFVPKLDACLRMQSPFHLVIDDPSGNSFVENPHAPNPDPGLTIRTYARNQELDELVGIMPSTTDSSEGPREKTDPVDEVMVFPTTCYNCKAECVTNMKTVDVPHFKEILIMSSQCDKCGWRNNEAKPSGGIEEEGCIIDLLVAGTEDLDRHVIKSSTCALRIPELDFEMLASDHSSRYSNVEGLLSNIKDELVDKNPFIHGDSASTATTDKLAEFGTVLQEVIEGKRQIHFILDDPAGNSFIETLLSNDKDERLSIKRYKRNAEQDIELGIAEMNTENYDENTEK</sequence>
<dbReference type="NCBIfam" id="TIGR00310">
    <property type="entry name" value="ZPR1_znf"/>
    <property type="match status" value="2"/>
</dbReference>
<gene>
    <name evidence="6" type="primary">RvY_08879</name>
    <name evidence="6" type="synonym">RvY_08879.1</name>
    <name evidence="6" type="ORF">RvY_08879-1</name>
</gene>
<feature type="domain" description="Zinc finger ZPR1-type" evidence="5">
    <location>
        <begin position="23"/>
        <end position="180"/>
    </location>
</feature>
<dbReference type="InterPro" id="IPR056180">
    <property type="entry name" value="ZPR1_jr_dom"/>
</dbReference>
<accession>A0A1D1V7D5</accession>
<dbReference type="Pfam" id="PF03367">
    <property type="entry name" value="Zn_ribbon_ZPR1"/>
    <property type="match status" value="2"/>
</dbReference>
<feature type="domain" description="Zinc finger ZPR1-type" evidence="5">
    <location>
        <begin position="233"/>
        <end position="393"/>
    </location>
</feature>
<dbReference type="InterPro" id="IPR004457">
    <property type="entry name" value="Znf_ZPR1"/>
</dbReference>
<evidence type="ECO:0000256" key="3">
    <source>
        <dbReference type="ARBA" id="ARBA00022771"/>
    </source>
</evidence>
<evidence type="ECO:0000313" key="7">
    <source>
        <dbReference type="Proteomes" id="UP000186922"/>
    </source>
</evidence>
<evidence type="ECO:0000313" key="6">
    <source>
        <dbReference type="EMBL" id="GAU97609.1"/>
    </source>
</evidence>
<dbReference type="GO" id="GO:0008270">
    <property type="term" value="F:zinc ion binding"/>
    <property type="evidence" value="ECO:0007669"/>
    <property type="project" value="UniProtKB-KW"/>
</dbReference>